<name>A0A0A2GYG8_9FLAO</name>
<keyword evidence="3" id="KW-1185">Reference proteome</keyword>
<proteinExistence type="predicted"/>
<keyword evidence="1" id="KW-0812">Transmembrane</keyword>
<feature type="transmembrane region" description="Helical" evidence="1">
    <location>
        <begin position="65"/>
        <end position="89"/>
    </location>
</feature>
<dbReference type="Proteomes" id="UP000030140">
    <property type="component" value="Unassembled WGS sequence"/>
</dbReference>
<accession>A0A0A2GYG8</accession>
<gene>
    <name evidence="2" type="ORF">NV36_12610</name>
</gene>
<evidence type="ECO:0000313" key="3">
    <source>
        <dbReference type="Proteomes" id="UP000030140"/>
    </source>
</evidence>
<dbReference type="EMBL" id="JSAQ01000001">
    <property type="protein sequence ID" value="KGO07598.1"/>
    <property type="molecule type" value="Genomic_DNA"/>
</dbReference>
<keyword evidence="1" id="KW-1133">Transmembrane helix</keyword>
<protein>
    <submittedName>
        <fullName evidence="2">Uncharacterized protein</fullName>
    </submittedName>
</protein>
<organism evidence="2 3">
    <name type="scientific">Dokdonia donghaensis DSW-1</name>
    <dbReference type="NCBI Taxonomy" id="1300343"/>
    <lineage>
        <taxon>Bacteria</taxon>
        <taxon>Pseudomonadati</taxon>
        <taxon>Bacteroidota</taxon>
        <taxon>Flavobacteriia</taxon>
        <taxon>Flavobacteriales</taxon>
        <taxon>Flavobacteriaceae</taxon>
        <taxon>Dokdonia</taxon>
    </lineage>
</organism>
<feature type="transmembrane region" description="Helical" evidence="1">
    <location>
        <begin position="28"/>
        <end position="45"/>
    </location>
</feature>
<feature type="transmembrane region" description="Helical" evidence="1">
    <location>
        <begin position="95"/>
        <end position="114"/>
    </location>
</feature>
<dbReference type="AlphaFoldDB" id="A0A0A2GYG8"/>
<comment type="caution">
    <text evidence="2">The sequence shown here is derived from an EMBL/GenBank/DDBJ whole genome shotgun (WGS) entry which is preliminary data.</text>
</comment>
<sequence>MRFGVLNFVFSLIILLVARDIILLERFFTMIAINLGYHMLYWFYVKLYDFYIKLEGSFEKSFWYFGIKFFIVFGFVSSLIIAFTFVYNFFIVKDYATLTAICVPIGLFLGVLLVQMKLEK</sequence>
<keyword evidence="1" id="KW-0472">Membrane</keyword>
<reference evidence="2 3" key="1">
    <citation type="submission" date="2014-10" db="EMBL/GenBank/DDBJ databases">
        <title>Draft genome sequence of the proteorhodopsin-containing marine bacterium Dokdonia donghaensis.</title>
        <authorList>
            <person name="Gomez-Consarnau L."/>
            <person name="Gonzalez J.M."/>
            <person name="Riedel T."/>
            <person name="Jaenicke S."/>
            <person name="Wagner-Doebler I."/>
            <person name="Fuhrman J.A."/>
        </authorList>
    </citation>
    <scope>NUCLEOTIDE SEQUENCE [LARGE SCALE GENOMIC DNA]</scope>
    <source>
        <strain evidence="2 3">DSW-1</strain>
    </source>
</reference>
<evidence type="ECO:0000313" key="2">
    <source>
        <dbReference type="EMBL" id="KGO07598.1"/>
    </source>
</evidence>
<evidence type="ECO:0000256" key="1">
    <source>
        <dbReference type="SAM" id="Phobius"/>
    </source>
</evidence>